<keyword evidence="5" id="KW-1185">Reference proteome</keyword>
<comment type="caution">
    <text evidence="4">The sequence shown here is derived from an EMBL/GenBank/DDBJ whole genome shotgun (WGS) entry which is preliminary data.</text>
</comment>
<evidence type="ECO:0000313" key="4">
    <source>
        <dbReference type="EMBL" id="KAA8570257.1"/>
    </source>
</evidence>
<name>A0A5M9JNH2_MONFR</name>
<dbReference type="VEuPathDB" id="FungiDB:MFRU_005g03530"/>
<dbReference type="GO" id="GO:0043386">
    <property type="term" value="P:mycotoxin biosynthetic process"/>
    <property type="evidence" value="ECO:0007669"/>
    <property type="project" value="InterPro"/>
</dbReference>
<feature type="region of interest" description="Disordered" evidence="2">
    <location>
        <begin position="1"/>
        <end position="37"/>
    </location>
</feature>
<dbReference type="Proteomes" id="UP000322873">
    <property type="component" value="Unassembled WGS sequence"/>
</dbReference>
<gene>
    <name evidence="4" type="ORF">EYC84_002568</name>
</gene>
<feature type="compositionally biased region" description="Basic and acidic residues" evidence="2">
    <location>
        <begin position="8"/>
        <end position="17"/>
    </location>
</feature>
<feature type="compositionally biased region" description="Polar residues" evidence="2">
    <location>
        <begin position="20"/>
        <end position="35"/>
    </location>
</feature>
<dbReference type="InterPro" id="IPR021765">
    <property type="entry name" value="UstYa-like"/>
</dbReference>
<evidence type="ECO:0000313" key="5">
    <source>
        <dbReference type="Proteomes" id="UP000322873"/>
    </source>
</evidence>
<dbReference type="AlphaFoldDB" id="A0A5M9JNH2"/>
<dbReference type="Pfam" id="PF11807">
    <property type="entry name" value="UstYa"/>
    <property type="match status" value="1"/>
</dbReference>
<protein>
    <recommendedName>
        <fullName evidence="6">DUF3328 domain-containing protein</fullName>
    </recommendedName>
</protein>
<dbReference type="PANTHER" id="PTHR33365">
    <property type="entry name" value="YALI0B05434P"/>
    <property type="match status" value="1"/>
</dbReference>
<proteinExistence type="inferred from homology"/>
<keyword evidence="3" id="KW-1133">Transmembrane helix</keyword>
<keyword evidence="3" id="KW-0812">Transmembrane</keyword>
<keyword evidence="3" id="KW-0472">Membrane</keyword>
<comment type="similarity">
    <text evidence="1">Belongs to the ustYa family.</text>
</comment>
<dbReference type="PANTHER" id="PTHR33365:SF6">
    <property type="entry name" value="OXIDASE USTYA"/>
    <property type="match status" value="1"/>
</dbReference>
<sequence length="298" mass="33547">MASYEDSETPRWSKEDAEQSLLSNNERSTSTSQARNHPGILLGPKHYILLGLSFLFISLTSGFSVYVLMSLTQLKSLHNMDPHADASLSTVDQTYQKLHTYTDFSSPDDAVSAAAWDRYVVNGFVALPHAWARDRGWPLGRDMPGDGEKGIYVVDGFHQLHCLMSLRTETLAIIDGAPVKNLTHTKRHLNHCYDALRQAIICRADPTPLYVPKDTFFAGDGQERQCKSWKGLEEWVVGHSICYNGVESSDEESRKGWLISLKDVIEIGGAYIYTLKAFVFVYHQSKYRGNAIKAKQKR</sequence>
<evidence type="ECO:0000256" key="3">
    <source>
        <dbReference type="SAM" id="Phobius"/>
    </source>
</evidence>
<reference evidence="4 5" key="1">
    <citation type="submission" date="2019-06" db="EMBL/GenBank/DDBJ databases">
        <title>Genome Sequence of the Brown Rot Fungal Pathogen Monilinia fructicola.</title>
        <authorList>
            <person name="De Miccolis Angelini R.M."/>
            <person name="Landi L."/>
            <person name="Abate D."/>
            <person name="Pollastro S."/>
            <person name="Romanazzi G."/>
            <person name="Faretra F."/>
        </authorList>
    </citation>
    <scope>NUCLEOTIDE SEQUENCE [LARGE SCALE GENOMIC DNA]</scope>
    <source>
        <strain evidence="4 5">Mfrc123</strain>
    </source>
</reference>
<organism evidence="4 5">
    <name type="scientific">Monilinia fructicola</name>
    <name type="common">Brown rot fungus</name>
    <name type="synonym">Ciboria fructicola</name>
    <dbReference type="NCBI Taxonomy" id="38448"/>
    <lineage>
        <taxon>Eukaryota</taxon>
        <taxon>Fungi</taxon>
        <taxon>Dikarya</taxon>
        <taxon>Ascomycota</taxon>
        <taxon>Pezizomycotina</taxon>
        <taxon>Leotiomycetes</taxon>
        <taxon>Helotiales</taxon>
        <taxon>Sclerotiniaceae</taxon>
        <taxon>Monilinia</taxon>
    </lineage>
</organism>
<evidence type="ECO:0008006" key="6">
    <source>
        <dbReference type="Google" id="ProtNLM"/>
    </source>
</evidence>
<evidence type="ECO:0000256" key="1">
    <source>
        <dbReference type="ARBA" id="ARBA00035112"/>
    </source>
</evidence>
<dbReference type="EMBL" id="VICG01000007">
    <property type="protein sequence ID" value="KAA8570257.1"/>
    <property type="molecule type" value="Genomic_DNA"/>
</dbReference>
<accession>A0A5M9JNH2</accession>
<feature type="transmembrane region" description="Helical" evidence="3">
    <location>
        <begin position="47"/>
        <end position="69"/>
    </location>
</feature>
<evidence type="ECO:0000256" key="2">
    <source>
        <dbReference type="SAM" id="MobiDB-lite"/>
    </source>
</evidence>